<feature type="transmembrane region" description="Helical" evidence="1">
    <location>
        <begin position="132"/>
        <end position="149"/>
    </location>
</feature>
<evidence type="ECO:0000256" key="1">
    <source>
        <dbReference type="SAM" id="Phobius"/>
    </source>
</evidence>
<evidence type="ECO:0000313" key="2">
    <source>
        <dbReference type="EMBL" id="MFC4304157.1"/>
    </source>
</evidence>
<evidence type="ECO:0000313" key="3">
    <source>
        <dbReference type="Proteomes" id="UP001595755"/>
    </source>
</evidence>
<feature type="transmembrane region" description="Helical" evidence="1">
    <location>
        <begin position="411"/>
        <end position="431"/>
    </location>
</feature>
<dbReference type="EMBL" id="JBHSED010000019">
    <property type="protein sequence ID" value="MFC4304157.1"/>
    <property type="molecule type" value="Genomic_DNA"/>
</dbReference>
<feature type="transmembrane region" description="Helical" evidence="1">
    <location>
        <begin position="228"/>
        <end position="247"/>
    </location>
</feature>
<feature type="transmembrane region" description="Helical" evidence="1">
    <location>
        <begin position="360"/>
        <end position="379"/>
    </location>
</feature>
<keyword evidence="1" id="KW-1133">Transmembrane helix</keyword>
<feature type="transmembrane region" description="Helical" evidence="1">
    <location>
        <begin position="479"/>
        <end position="498"/>
    </location>
</feature>
<feature type="transmembrane region" description="Helical" evidence="1">
    <location>
        <begin position="443"/>
        <end position="467"/>
    </location>
</feature>
<gene>
    <name evidence="2" type="ORF">ACFO1S_12025</name>
</gene>
<name>A0ABV8SB06_9BACL</name>
<feature type="transmembrane region" description="Helical" evidence="1">
    <location>
        <begin position="155"/>
        <end position="179"/>
    </location>
</feature>
<sequence length="535" mass="60436">MFRTINTLLAIRTSITVNLLIYYIQKLPLIGKLIKESFYANLNLKKAVSVIAFLLTQLWGFMIRFAYVGILVYLPVVSLGEGLTEEQSLRQFVHIFTIISFMVASVSSVTVLEPKREKYVAVKLMKLSPTRYMKASLGYRYVTFLVYLLPALLLFATLVGATIAEAVLLTALTTLWRILAEYAHLKLFEKTGMVLIKHNVIIWSVIVLGYAVAYLPLLFQWVPSTETVLLSLPVCFVIAAGGLFAAVKLARYSGYREAVDAASKRDDPLLNLGKMMSEAEKKSVRVKDSDYKVEREQQDKLESKKGYAYLNSLFFVRHRSLIRGPVNKRLAIIGAFGVAGVILMVLFQEQVQHLEWKVEGIFPILGMIMYFVTVGEKICKAMFYNCDLSLLRYGFYRNAAYEHFRIRFGKVLGMNLSIAAALGVSLTAIAASAGEGWLSRELLMIWICVISLSVFFTVHHLFMYYIFQPYSTELNLKNPLYYLVNMAVSSACGVSIVLRVPSSLLTAVILTVTLIYLLVAFVLVRRYGLRTFRVK</sequence>
<keyword evidence="1" id="KW-0472">Membrane</keyword>
<dbReference type="RefSeq" id="WP_204604978.1">
    <property type="nucleotide sequence ID" value="NZ_JBHSED010000019.1"/>
</dbReference>
<dbReference type="Proteomes" id="UP001595755">
    <property type="component" value="Unassembled WGS sequence"/>
</dbReference>
<organism evidence="2 3">
    <name type="scientific">Cohnella boryungensis</name>
    <dbReference type="NCBI Taxonomy" id="768479"/>
    <lineage>
        <taxon>Bacteria</taxon>
        <taxon>Bacillati</taxon>
        <taxon>Bacillota</taxon>
        <taxon>Bacilli</taxon>
        <taxon>Bacillales</taxon>
        <taxon>Paenibacillaceae</taxon>
        <taxon>Cohnella</taxon>
    </lineage>
</organism>
<feature type="transmembrane region" description="Helical" evidence="1">
    <location>
        <begin position="330"/>
        <end position="348"/>
    </location>
</feature>
<keyword evidence="3" id="KW-1185">Reference proteome</keyword>
<comment type="caution">
    <text evidence="2">The sequence shown here is derived from an EMBL/GenBank/DDBJ whole genome shotgun (WGS) entry which is preliminary data.</text>
</comment>
<feature type="transmembrane region" description="Helical" evidence="1">
    <location>
        <begin position="46"/>
        <end position="72"/>
    </location>
</feature>
<feature type="transmembrane region" description="Helical" evidence="1">
    <location>
        <begin position="504"/>
        <end position="524"/>
    </location>
</feature>
<feature type="transmembrane region" description="Helical" evidence="1">
    <location>
        <begin position="200"/>
        <end position="222"/>
    </location>
</feature>
<accession>A0ABV8SB06</accession>
<reference evidence="3" key="1">
    <citation type="journal article" date="2019" name="Int. J. Syst. Evol. Microbiol.">
        <title>The Global Catalogue of Microorganisms (GCM) 10K type strain sequencing project: providing services to taxonomists for standard genome sequencing and annotation.</title>
        <authorList>
            <consortium name="The Broad Institute Genomics Platform"/>
            <consortium name="The Broad Institute Genome Sequencing Center for Infectious Disease"/>
            <person name="Wu L."/>
            <person name="Ma J."/>
        </authorList>
    </citation>
    <scope>NUCLEOTIDE SEQUENCE [LARGE SCALE GENOMIC DNA]</scope>
    <source>
        <strain evidence="3">CGMCC 4.1641</strain>
    </source>
</reference>
<proteinExistence type="predicted"/>
<feature type="transmembrane region" description="Helical" evidence="1">
    <location>
        <begin position="92"/>
        <end position="112"/>
    </location>
</feature>
<evidence type="ECO:0008006" key="4">
    <source>
        <dbReference type="Google" id="ProtNLM"/>
    </source>
</evidence>
<keyword evidence="1" id="KW-0812">Transmembrane</keyword>
<protein>
    <recommendedName>
        <fullName evidence="4">ABC transporter permease</fullName>
    </recommendedName>
</protein>